<dbReference type="Pfam" id="PF18199">
    <property type="entry name" value="Dynein_C"/>
    <property type="match status" value="2"/>
</dbReference>
<dbReference type="InterPro" id="IPR004273">
    <property type="entry name" value="Dynein_heavy_D6_P-loop"/>
</dbReference>
<dbReference type="Gene3D" id="1.10.8.1220">
    <property type="match status" value="1"/>
</dbReference>
<dbReference type="PANTHER" id="PTHR45703">
    <property type="entry name" value="DYNEIN HEAVY CHAIN"/>
    <property type="match status" value="1"/>
</dbReference>
<dbReference type="Gene3D" id="1.20.1270.280">
    <property type="match status" value="1"/>
</dbReference>
<dbReference type="PANTHER" id="PTHR45703:SF8">
    <property type="entry name" value="DYNEINS HEAVY CHAIN"/>
    <property type="match status" value="1"/>
</dbReference>
<dbReference type="Proteomes" id="UP000005408">
    <property type="component" value="Unassembled WGS sequence"/>
</dbReference>
<dbReference type="EnsemblMetazoa" id="G19126.1">
    <property type="protein sequence ID" value="G19126.1:cds"/>
    <property type="gene ID" value="G19126"/>
</dbReference>
<accession>A0A8W8JGB3</accession>
<feature type="domain" description="Dynein heavy chain region D6 P-loop" evidence="2">
    <location>
        <begin position="396"/>
        <end position="505"/>
    </location>
</feature>
<evidence type="ECO:0000313" key="6">
    <source>
        <dbReference type="Proteomes" id="UP000005408"/>
    </source>
</evidence>
<dbReference type="GO" id="GO:0051959">
    <property type="term" value="F:dynein light intermediate chain binding"/>
    <property type="evidence" value="ECO:0007669"/>
    <property type="project" value="InterPro"/>
</dbReference>
<evidence type="ECO:0000259" key="4">
    <source>
        <dbReference type="Pfam" id="PF18199"/>
    </source>
</evidence>
<evidence type="ECO:0000256" key="1">
    <source>
        <dbReference type="SAM" id="Coils"/>
    </source>
</evidence>
<sequence length="1004" mass="115696">MELQSMNERLKAATEMVDSLKPQEAPWRKYVTENDCNEMLVANCVTAAVFLAYCRPASIDVRNMRKRLSNNEIFSKVIQQERKENLELMEKLEKSMLESLSSDIRLMNELPATKKLAELKKQYDETLDSQERVESNEATNTRNRKLCEFARRGAVCFHVMQYLREVNPLYHVSYHQFQQLYDSAIAHSERAQRAEETLEKITHMAYTTFARGLLERDRFIFTLLLAIEVEDSLGNIGPGEREFLVSPNYSAVVMTKLLGFTQPPDSKIVQMKKPFDWMHDDQFHNLQVLATHFEWFQEKFERMPKDGREMEWRMLCDNVEKEPENMPLPDKMDSKDFAPMKRLLVVRAVRSDRLMQASTVFIHRVLGKKYYGDMGLDLSVMYKQSAPVPPSTFSLPILLLYSFEAEAAQSRFLDFSGRRQAPRLMVTITDNSQATSSKVRKTIRKAIAEGSWVYLHNAHNAPNVLNSLESFLVEKPNPEGFRLWVACQADPEVIPVRLLQNSIKAVVDTPKVMKDSMIRSFSWFEPDILKQSSRPEWPVRLHNLCFLHAAIQLRARFGQGGWNCPQDFFNIGYSCLQEALAIIQNEFKEPLTSVAPDGSQYSRYVSYNGIRYMVAEIVYGSHVTDFYDQQSLCAMVDFWLSLGALKRDFEVKGLKYRHPQAFFNPNVRLNTLIQALDGAPNHNLDVPEGCHIHQTIATLLGDDQYVFTRLNKVFDSMPSTLTLSHKMFPRPPTPFDGPAQAGISKTSNNPSVVHQGVFSTASYATHKIRFKDVELWQICSDLLQKTPKIGNSSKSFREFVVEKIRKLPGDYPIFNDFIMKECEILHQLLTEVRNTLTTIRNACENNVMGDQLSDHYLSAADDLYHLRIPRIWCKMTGTTAPPYTYNAAQWLRDLEDRWKHFEKILSMSNKSIRGIHLWGCSIEKTTNEFQDQASRQGYAPLPVLHLQCYPVNEKPALQEPSFQCPLYASRIAPRDPIMEIDIKKEGIPPMRWALRGLTATIWPY</sequence>
<feature type="domain" description="Dynein heavy chain C-terminal" evidence="4">
    <location>
        <begin position="912"/>
        <end position="998"/>
    </location>
</feature>
<feature type="domain" description="Dynein heavy chain AAA lid" evidence="3">
    <location>
        <begin position="541"/>
        <end position="681"/>
    </location>
</feature>
<dbReference type="Gene3D" id="3.40.50.300">
    <property type="entry name" value="P-loop containing nucleotide triphosphate hydrolases"/>
    <property type="match status" value="1"/>
</dbReference>
<evidence type="ECO:0000259" key="3">
    <source>
        <dbReference type="Pfam" id="PF18198"/>
    </source>
</evidence>
<keyword evidence="1" id="KW-0175">Coiled coil</keyword>
<dbReference type="InterPro" id="IPR041658">
    <property type="entry name" value="AAA_lid_11"/>
</dbReference>
<dbReference type="Gene3D" id="1.10.8.720">
    <property type="entry name" value="Region D6 of dynein motor"/>
    <property type="match status" value="1"/>
</dbReference>
<dbReference type="Pfam" id="PF03028">
    <property type="entry name" value="Dynein_heavy"/>
    <property type="match status" value="1"/>
</dbReference>
<dbReference type="GO" id="GO:0045505">
    <property type="term" value="F:dynein intermediate chain binding"/>
    <property type="evidence" value="ECO:0007669"/>
    <property type="project" value="InterPro"/>
</dbReference>
<dbReference type="FunFam" id="1.10.8.720:FF:000015">
    <property type="entry name" value="Dynein heavy chain 5, axonemal"/>
    <property type="match status" value="1"/>
</dbReference>
<organism evidence="5 6">
    <name type="scientific">Magallana gigas</name>
    <name type="common">Pacific oyster</name>
    <name type="synonym">Crassostrea gigas</name>
    <dbReference type="NCBI Taxonomy" id="29159"/>
    <lineage>
        <taxon>Eukaryota</taxon>
        <taxon>Metazoa</taxon>
        <taxon>Spiralia</taxon>
        <taxon>Lophotrochozoa</taxon>
        <taxon>Mollusca</taxon>
        <taxon>Bivalvia</taxon>
        <taxon>Autobranchia</taxon>
        <taxon>Pteriomorphia</taxon>
        <taxon>Ostreida</taxon>
        <taxon>Ostreoidea</taxon>
        <taxon>Ostreidae</taxon>
        <taxon>Magallana</taxon>
    </lineage>
</organism>
<dbReference type="GO" id="GO:0030286">
    <property type="term" value="C:dynein complex"/>
    <property type="evidence" value="ECO:0007669"/>
    <property type="project" value="InterPro"/>
</dbReference>
<dbReference type="Pfam" id="PF18198">
    <property type="entry name" value="AAA_lid_11"/>
    <property type="match status" value="1"/>
</dbReference>
<dbReference type="GO" id="GO:0008569">
    <property type="term" value="F:minus-end-directed microtubule motor activity"/>
    <property type="evidence" value="ECO:0007669"/>
    <property type="project" value="InterPro"/>
</dbReference>
<proteinExistence type="predicted"/>
<dbReference type="InterPro" id="IPR027417">
    <property type="entry name" value="P-loop_NTPase"/>
</dbReference>
<dbReference type="InterPro" id="IPR026983">
    <property type="entry name" value="DHC"/>
</dbReference>
<dbReference type="AlphaFoldDB" id="A0A8W8JGB3"/>
<dbReference type="GO" id="GO:0007018">
    <property type="term" value="P:microtubule-based movement"/>
    <property type="evidence" value="ECO:0007669"/>
    <property type="project" value="InterPro"/>
</dbReference>
<evidence type="ECO:0000313" key="5">
    <source>
        <dbReference type="EnsemblMetazoa" id="G19126.1:cds"/>
    </source>
</evidence>
<dbReference type="InterPro" id="IPR041228">
    <property type="entry name" value="Dynein_C"/>
</dbReference>
<feature type="coiled-coil region" evidence="1">
    <location>
        <begin position="78"/>
        <end position="136"/>
    </location>
</feature>
<reference evidence="5" key="1">
    <citation type="submission" date="2022-08" db="UniProtKB">
        <authorList>
            <consortium name="EnsemblMetazoa"/>
        </authorList>
    </citation>
    <scope>IDENTIFICATION</scope>
    <source>
        <strain evidence="5">05x7-T-G4-1.051#20</strain>
    </source>
</reference>
<feature type="domain" description="Dynein heavy chain C-terminal" evidence="4">
    <location>
        <begin position="772"/>
        <end position="905"/>
    </location>
</feature>
<keyword evidence="6" id="KW-1185">Reference proteome</keyword>
<name>A0A8W8JGB3_MAGGI</name>
<evidence type="ECO:0000259" key="2">
    <source>
        <dbReference type="Pfam" id="PF03028"/>
    </source>
</evidence>
<protein>
    <submittedName>
        <fullName evidence="5">Uncharacterized protein</fullName>
    </submittedName>
</protein>
<dbReference type="InterPro" id="IPR042219">
    <property type="entry name" value="AAA_lid_11_sf"/>
</dbReference>